<feature type="binding site" evidence="14">
    <location>
        <position position="170"/>
    </location>
    <ligand>
        <name>NAD(+)</name>
        <dbReference type="ChEBI" id="CHEBI:57540"/>
    </ligand>
</feature>
<gene>
    <name evidence="14 17" type="primary">ligA</name>
    <name evidence="17" type="ORF">WCH_BX12330</name>
</gene>
<dbReference type="Pfam" id="PF12826">
    <property type="entry name" value="HHH_2"/>
    <property type="match status" value="1"/>
</dbReference>
<dbReference type="Gene3D" id="3.30.470.30">
    <property type="entry name" value="DNA ligase/mRNA capping enzyme"/>
    <property type="match status" value="1"/>
</dbReference>
<keyword evidence="6 14" id="KW-0479">Metal-binding</keyword>
<evidence type="ECO:0000256" key="15">
    <source>
        <dbReference type="RuleBase" id="RU000618"/>
    </source>
</evidence>
<dbReference type="PANTHER" id="PTHR23389:SF9">
    <property type="entry name" value="DNA LIGASE"/>
    <property type="match status" value="1"/>
</dbReference>
<evidence type="ECO:0000256" key="11">
    <source>
        <dbReference type="ARBA" id="ARBA00023204"/>
    </source>
</evidence>
<evidence type="ECO:0000256" key="1">
    <source>
        <dbReference type="ARBA" id="ARBA00004067"/>
    </source>
</evidence>
<dbReference type="SUPFAM" id="SSF52113">
    <property type="entry name" value="BRCT domain"/>
    <property type="match status" value="1"/>
</dbReference>
<feature type="binding site" evidence="14">
    <location>
        <begin position="30"/>
        <end position="34"/>
    </location>
    <ligand>
        <name>NAD(+)</name>
        <dbReference type="ChEBI" id="CHEBI:57540"/>
    </ligand>
</feature>
<proteinExistence type="inferred from homology"/>
<dbReference type="FunFam" id="2.40.50.140:FF:000012">
    <property type="entry name" value="DNA ligase"/>
    <property type="match status" value="1"/>
</dbReference>
<feature type="binding site" evidence="14">
    <location>
        <position position="428"/>
    </location>
    <ligand>
        <name>Zn(2+)</name>
        <dbReference type="ChEBI" id="CHEBI:29105"/>
    </ligand>
</feature>
<evidence type="ECO:0000256" key="13">
    <source>
        <dbReference type="ARBA" id="ARBA00060881"/>
    </source>
</evidence>
<dbReference type="FunFam" id="3.30.470.30:FF:000001">
    <property type="entry name" value="DNA ligase"/>
    <property type="match status" value="1"/>
</dbReference>
<evidence type="ECO:0000256" key="12">
    <source>
        <dbReference type="ARBA" id="ARBA00034005"/>
    </source>
</evidence>
<sequence length="665" mass="74637">MKKENYEALCKEVWEHNKRYYIDHAPLINDEEFDLLLKELEEIEKMHPEWIDPNSPTQRVGEMLTEGFPTALHQTPMLSLANTYSEEEVDEFIKRMEKLAGHKEMAFSCELKMDGIAVAVTYEQGGFVRAVTRGDGKKGDDISANLKTIPSLPLKLIDGKTLNRIEVRGEVYMPVNAFETLNKTRKESNEALFANPRNAAGGSLKLLDPKATAQRSLAVVFYGISDPESLGLHSQYDVHGFLGSLGLPTLEYRRQCFSREEIWNFVEEVRKKRETLSYQIDGIVIKLDDLAQQKRLGSTGKQPRWAVAYKFAAEQTETRIRDIIVQVGRTGVITPVAELEPVLLAGSTISRATLHNEEEVERKDVRIGDSALIEKGGDVIPKVISINPEKRREGSMPWKMPDVCPSCGHPLVRVEGEVAVRCPNREGCPEQLLRRIAYFVSKEAMEIDHLGEKVVKQLIRIGYVKRPSDIYTLTKEQLLNLEGFKEKAAERLKQGIENSKHVSFSRFIMALGIKYVGAGTAELLANRSGDIDGLKQLSYEELLKINGIGEKAAESVIEYFSDAENLKEIERLKKFGVCPQKVERKTFIGHPFNNKTFVLTGTLENYTRTAAASLIKERGGKVTGSVSKKTDYLLAGESPGSKLEKAESLGIQVLTESEFVKMINI</sequence>
<comment type="cofactor">
    <cofactor evidence="14">
        <name>Mg(2+)</name>
        <dbReference type="ChEBI" id="CHEBI:18420"/>
    </cofactor>
    <cofactor evidence="14">
        <name>Mn(2+)</name>
        <dbReference type="ChEBI" id="CHEBI:29035"/>
    </cofactor>
</comment>
<keyword evidence="14" id="KW-0464">Manganese</keyword>
<dbReference type="InterPro" id="IPR001357">
    <property type="entry name" value="BRCT_dom"/>
</dbReference>
<dbReference type="PROSITE" id="PS01056">
    <property type="entry name" value="DNA_LIGASE_N2"/>
    <property type="match status" value="1"/>
</dbReference>
<dbReference type="InterPro" id="IPR010994">
    <property type="entry name" value="RuvA_2-like"/>
</dbReference>
<evidence type="ECO:0000313" key="17">
    <source>
        <dbReference type="EMBL" id="CCB91712.1"/>
    </source>
</evidence>
<dbReference type="SMART" id="SM00278">
    <property type="entry name" value="HhH1"/>
    <property type="match status" value="4"/>
</dbReference>
<keyword evidence="11 14" id="KW-0234">DNA repair</keyword>
<dbReference type="GO" id="GO:0005829">
    <property type="term" value="C:cytosol"/>
    <property type="evidence" value="ECO:0007669"/>
    <property type="project" value="TreeGrafter"/>
</dbReference>
<feature type="active site" description="N6-AMP-lysine intermediate" evidence="14">
    <location>
        <position position="112"/>
    </location>
</feature>
<dbReference type="CDD" id="cd17748">
    <property type="entry name" value="BRCT_DNA_ligase_like"/>
    <property type="match status" value="1"/>
</dbReference>
<dbReference type="Gene3D" id="2.40.50.140">
    <property type="entry name" value="Nucleic acid-binding proteins"/>
    <property type="match status" value="1"/>
</dbReference>
<keyword evidence="9 14" id="KW-0460">Magnesium</keyword>
<dbReference type="GO" id="GO:0006260">
    <property type="term" value="P:DNA replication"/>
    <property type="evidence" value="ECO:0007669"/>
    <property type="project" value="UniProtKB-KW"/>
</dbReference>
<feature type="domain" description="BRCT" evidence="16">
    <location>
        <begin position="587"/>
        <end position="665"/>
    </location>
</feature>
<dbReference type="Pfam" id="PF01653">
    <property type="entry name" value="DNA_ligase_aden"/>
    <property type="match status" value="1"/>
</dbReference>
<comment type="similarity">
    <text evidence="13 14">Belongs to the NAD-dependent DNA ligase family. LigA subfamily.</text>
</comment>
<organism evidence="17">
    <name type="scientific">Waddlia chondrophila 2032/99</name>
    <dbReference type="NCBI Taxonomy" id="765953"/>
    <lineage>
        <taxon>Bacteria</taxon>
        <taxon>Pseudomonadati</taxon>
        <taxon>Chlamydiota</taxon>
        <taxon>Chlamydiia</taxon>
        <taxon>Parachlamydiales</taxon>
        <taxon>Waddliaceae</taxon>
        <taxon>Waddlia</taxon>
    </lineage>
</organism>
<dbReference type="Pfam" id="PF03119">
    <property type="entry name" value="DNA_ligase_ZBD"/>
    <property type="match status" value="1"/>
</dbReference>
<dbReference type="SUPFAM" id="SSF50249">
    <property type="entry name" value="Nucleic acid-binding proteins"/>
    <property type="match status" value="1"/>
</dbReference>
<dbReference type="InterPro" id="IPR018239">
    <property type="entry name" value="DNA_ligase_AS"/>
</dbReference>
<dbReference type="InterPro" id="IPR004149">
    <property type="entry name" value="Znf_DNAligase_C4"/>
</dbReference>
<evidence type="ECO:0000256" key="4">
    <source>
        <dbReference type="ARBA" id="ARBA00022598"/>
    </source>
</evidence>
<dbReference type="InterPro" id="IPR001679">
    <property type="entry name" value="DNA_ligase"/>
</dbReference>
<evidence type="ECO:0000256" key="10">
    <source>
        <dbReference type="ARBA" id="ARBA00023027"/>
    </source>
</evidence>
<dbReference type="EMBL" id="FR872655">
    <property type="protein sequence ID" value="CCB91712.1"/>
    <property type="molecule type" value="Genomic_DNA"/>
</dbReference>
<dbReference type="InterPro" id="IPR041663">
    <property type="entry name" value="DisA/LigA_HHH"/>
</dbReference>
<evidence type="ECO:0000256" key="5">
    <source>
        <dbReference type="ARBA" id="ARBA00022705"/>
    </source>
</evidence>
<feature type="binding site" evidence="14">
    <location>
        <position position="404"/>
    </location>
    <ligand>
        <name>Zn(2+)</name>
        <dbReference type="ChEBI" id="CHEBI:29105"/>
    </ligand>
</feature>
<dbReference type="Pfam" id="PF03120">
    <property type="entry name" value="OB_DNA_ligase"/>
    <property type="match status" value="1"/>
</dbReference>
<keyword evidence="7 14" id="KW-0227">DNA damage</keyword>
<dbReference type="SUPFAM" id="SSF47781">
    <property type="entry name" value="RuvA domain 2-like"/>
    <property type="match status" value="1"/>
</dbReference>
<feature type="binding site" evidence="14">
    <location>
        <position position="422"/>
    </location>
    <ligand>
        <name>Zn(2+)</name>
        <dbReference type="ChEBI" id="CHEBI:29105"/>
    </ligand>
</feature>
<dbReference type="GO" id="GO:0006281">
    <property type="term" value="P:DNA repair"/>
    <property type="evidence" value="ECO:0007669"/>
    <property type="project" value="UniProtKB-KW"/>
</dbReference>
<evidence type="ECO:0000256" key="7">
    <source>
        <dbReference type="ARBA" id="ARBA00022763"/>
    </source>
</evidence>
<evidence type="ECO:0000256" key="9">
    <source>
        <dbReference type="ARBA" id="ARBA00022842"/>
    </source>
</evidence>
<dbReference type="AlphaFoldDB" id="F8LDZ8"/>
<keyword evidence="10 14" id="KW-0520">NAD</keyword>
<dbReference type="PIRSF" id="PIRSF001604">
    <property type="entry name" value="LigA"/>
    <property type="match status" value="1"/>
</dbReference>
<dbReference type="NCBIfam" id="NF005932">
    <property type="entry name" value="PRK07956.1"/>
    <property type="match status" value="1"/>
</dbReference>
<dbReference type="Pfam" id="PF14520">
    <property type="entry name" value="HHH_5"/>
    <property type="match status" value="1"/>
</dbReference>
<evidence type="ECO:0000256" key="8">
    <source>
        <dbReference type="ARBA" id="ARBA00022833"/>
    </source>
</evidence>
<name>F8LDZ8_9BACT</name>
<evidence type="ECO:0000259" key="16">
    <source>
        <dbReference type="PROSITE" id="PS50172"/>
    </source>
</evidence>
<feature type="binding site" evidence="14">
    <location>
        <position position="286"/>
    </location>
    <ligand>
        <name>NAD(+)</name>
        <dbReference type="ChEBI" id="CHEBI:57540"/>
    </ligand>
</feature>
<dbReference type="PANTHER" id="PTHR23389">
    <property type="entry name" value="CHROMOSOME TRANSMISSION FIDELITY FACTOR 18"/>
    <property type="match status" value="1"/>
</dbReference>
<protein>
    <recommendedName>
        <fullName evidence="3 14">DNA ligase</fullName>
        <ecNumber evidence="2 14">6.5.1.2</ecNumber>
    </recommendedName>
    <alternativeName>
        <fullName evidence="14">Polydeoxyribonucleotide synthase [NAD(+)]</fullName>
    </alternativeName>
</protein>
<dbReference type="CDD" id="cd00114">
    <property type="entry name" value="LIGANc"/>
    <property type="match status" value="1"/>
</dbReference>
<accession>F8LDZ8</accession>
<dbReference type="GO" id="GO:0003911">
    <property type="term" value="F:DNA ligase (NAD+) activity"/>
    <property type="evidence" value="ECO:0007669"/>
    <property type="project" value="UniProtKB-UniRule"/>
</dbReference>
<dbReference type="Gene3D" id="1.10.287.610">
    <property type="entry name" value="Helix hairpin bin"/>
    <property type="match status" value="1"/>
</dbReference>
<dbReference type="NCBIfam" id="TIGR00575">
    <property type="entry name" value="dnlj"/>
    <property type="match status" value="1"/>
</dbReference>
<dbReference type="InterPro" id="IPR036420">
    <property type="entry name" value="BRCT_dom_sf"/>
</dbReference>
<dbReference type="InterPro" id="IPR004150">
    <property type="entry name" value="NAD_DNA_ligase_OB"/>
</dbReference>
<dbReference type="Gene3D" id="3.40.50.10190">
    <property type="entry name" value="BRCT domain"/>
    <property type="match status" value="1"/>
</dbReference>
<comment type="catalytic activity">
    <reaction evidence="12 14 15">
        <text>NAD(+) + (deoxyribonucleotide)n-3'-hydroxyl + 5'-phospho-(deoxyribonucleotide)m = (deoxyribonucleotide)n+m + AMP + beta-nicotinamide D-nucleotide.</text>
        <dbReference type="EC" id="6.5.1.2"/>
    </reaction>
</comment>
<dbReference type="EC" id="6.5.1.2" evidence="2 14"/>
<reference evidence="17" key="1">
    <citation type="submission" date="2011-05" db="EMBL/GenBank/DDBJ databases">
        <title>Unity in variety -- the pan-genome of the Chlamydiae.</title>
        <authorList>
            <person name="Collingro A."/>
            <person name="Tischler P."/>
            <person name="Weinmaier T."/>
            <person name="Penz T."/>
            <person name="Heinz E."/>
            <person name="Brunham R.C."/>
            <person name="Read T.D."/>
            <person name="Bavoil P.M."/>
            <person name="Sachse K."/>
            <person name="Kahane S."/>
            <person name="Friedman M.G."/>
            <person name="Rattei T."/>
            <person name="Myers G.S.A."/>
            <person name="Horn M."/>
        </authorList>
    </citation>
    <scope>NUCLEOTIDE SEQUENCE</scope>
    <source>
        <strain evidence="17">2032/99</strain>
    </source>
</reference>
<feature type="binding site" evidence="14">
    <location>
        <position position="310"/>
    </location>
    <ligand>
        <name>NAD(+)</name>
        <dbReference type="ChEBI" id="CHEBI:57540"/>
    </ligand>
</feature>
<feature type="binding site" evidence="14">
    <location>
        <position position="133"/>
    </location>
    <ligand>
        <name>NAD(+)</name>
        <dbReference type="ChEBI" id="CHEBI:57540"/>
    </ligand>
</feature>
<evidence type="ECO:0000256" key="14">
    <source>
        <dbReference type="HAMAP-Rule" id="MF_01588"/>
    </source>
</evidence>
<dbReference type="GO" id="GO:0046872">
    <property type="term" value="F:metal ion binding"/>
    <property type="evidence" value="ECO:0007669"/>
    <property type="project" value="UniProtKB-KW"/>
</dbReference>
<dbReference type="InterPro" id="IPR003583">
    <property type="entry name" value="Hlx-hairpin-Hlx_DNA-bd_motif"/>
</dbReference>
<dbReference type="SUPFAM" id="SSF56091">
    <property type="entry name" value="DNA ligase/mRNA capping enzyme, catalytic domain"/>
    <property type="match status" value="1"/>
</dbReference>
<keyword evidence="4 14" id="KW-0436">Ligase</keyword>
<evidence type="ECO:0000256" key="2">
    <source>
        <dbReference type="ARBA" id="ARBA00012722"/>
    </source>
</evidence>
<feature type="binding site" evidence="14">
    <location>
        <position position="407"/>
    </location>
    <ligand>
        <name>Zn(2+)</name>
        <dbReference type="ChEBI" id="CHEBI:29105"/>
    </ligand>
</feature>
<dbReference type="SMART" id="SM00532">
    <property type="entry name" value="LIGANc"/>
    <property type="match status" value="1"/>
</dbReference>
<dbReference type="SMART" id="SM00292">
    <property type="entry name" value="BRCT"/>
    <property type="match status" value="1"/>
</dbReference>
<dbReference type="HAMAP" id="MF_01588">
    <property type="entry name" value="DNA_ligase_A"/>
    <property type="match status" value="1"/>
</dbReference>
<evidence type="ECO:0000256" key="6">
    <source>
        <dbReference type="ARBA" id="ARBA00022723"/>
    </source>
</evidence>
<dbReference type="InterPro" id="IPR013839">
    <property type="entry name" value="DNAligase_adenylation"/>
</dbReference>
<evidence type="ECO:0000256" key="3">
    <source>
        <dbReference type="ARBA" id="ARBA00013308"/>
    </source>
</evidence>
<dbReference type="Pfam" id="PF00533">
    <property type="entry name" value="BRCT"/>
    <property type="match status" value="1"/>
</dbReference>
<comment type="function">
    <text evidence="1 14">DNA ligase that catalyzes the formation of phosphodiester linkages between 5'-phosphoryl and 3'-hydroxyl groups in double-stranded DNA using NAD as a coenzyme and as the energy source for the reaction. It is essential for DNA replication and repair of damaged DNA.</text>
</comment>
<dbReference type="PROSITE" id="PS01055">
    <property type="entry name" value="DNA_LIGASE_N1"/>
    <property type="match status" value="1"/>
</dbReference>
<keyword evidence="5 14" id="KW-0235">DNA replication</keyword>
<dbReference type="GO" id="GO:0003677">
    <property type="term" value="F:DNA binding"/>
    <property type="evidence" value="ECO:0007669"/>
    <property type="project" value="InterPro"/>
</dbReference>
<dbReference type="InterPro" id="IPR013840">
    <property type="entry name" value="DNAligase_N"/>
</dbReference>
<dbReference type="FunFam" id="1.10.150.20:FF:000007">
    <property type="entry name" value="DNA ligase"/>
    <property type="match status" value="1"/>
</dbReference>
<dbReference type="Gene3D" id="1.10.150.20">
    <property type="entry name" value="5' to 3' exonuclease, C-terminal subdomain"/>
    <property type="match status" value="2"/>
</dbReference>
<feature type="binding site" evidence="14">
    <location>
        <position position="110"/>
    </location>
    <ligand>
        <name>NAD(+)</name>
        <dbReference type="ChEBI" id="CHEBI:57540"/>
    </ligand>
</feature>
<keyword evidence="8 14" id="KW-0862">Zinc</keyword>
<dbReference type="PROSITE" id="PS50172">
    <property type="entry name" value="BRCT"/>
    <property type="match status" value="1"/>
</dbReference>
<dbReference type="Gene3D" id="6.20.10.30">
    <property type="match status" value="1"/>
</dbReference>
<feature type="binding site" evidence="14">
    <location>
        <begin position="79"/>
        <end position="80"/>
    </location>
    <ligand>
        <name>NAD(+)</name>
        <dbReference type="ChEBI" id="CHEBI:57540"/>
    </ligand>
</feature>
<dbReference type="InterPro" id="IPR033136">
    <property type="entry name" value="DNA_ligase_CS"/>
</dbReference>
<dbReference type="InterPro" id="IPR012340">
    <property type="entry name" value="NA-bd_OB-fold"/>
</dbReference>